<reference evidence="1" key="1">
    <citation type="submission" date="2021-03" db="EMBL/GenBank/DDBJ databases">
        <title>Draft genome sequence of rust myrtle Austropuccinia psidii MF-1, a brazilian biotype.</title>
        <authorList>
            <person name="Quecine M.C."/>
            <person name="Pachon D.M.R."/>
            <person name="Bonatelli M.L."/>
            <person name="Correr F.H."/>
            <person name="Franceschini L.M."/>
            <person name="Leite T.F."/>
            <person name="Margarido G.R.A."/>
            <person name="Almeida C.A."/>
            <person name="Ferrarezi J.A."/>
            <person name="Labate C.A."/>
        </authorList>
    </citation>
    <scope>NUCLEOTIDE SEQUENCE</scope>
    <source>
        <strain evidence="1">MF-1</strain>
    </source>
</reference>
<comment type="caution">
    <text evidence="1">The sequence shown here is derived from an EMBL/GenBank/DDBJ whole genome shotgun (WGS) entry which is preliminary data.</text>
</comment>
<dbReference type="AlphaFoldDB" id="A0A9Q3IVF1"/>
<proteinExistence type="predicted"/>
<evidence type="ECO:0000313" key="2">
    <source>
        <dbReference type="Proteomes" id="UP000765509"/>
    </source>
</evidence>
<gene>
    <name evidence="1" type="ORF">O181_090344</name>
</gene>
<protein>
    <submittedName>
        <fullName evidence="1">Uncharacterized protein</fullName>
    </submittedName>
</protein>
<keyword evidence="2" id="KW-1185">Reference proteome</keyword>
<name>A0A9Q3IVF1_9BASI</name>
<organism evidence="1 2">
    <name type="scientific">Austropuccinia psidii MF-1</name>
    <dbReference type="NCBI Taxonomy" id="1389203"/>
    <lineage>
        <taxon>Eukaryota</taxon>
        <taxon>Fungi</taxon>
        <taxon>Dikarya</taxon>
        <taxon>Basidiomycota</taxon>
        <taxon>Pucciniomycotina</taxon>
        <taxon>Pucciniomycetes</taxon>
        <taxon>Pucciniales</taxon>
        <taxon>Sphaerophragmiaceae</taxon>
        <taxon>Austropuccinia</taxon>
    </lineage>
</organism>
<accession>A0A9Q3IVF1</accession>
<dbReference type="Proteomes" id="UP000765509">
    <property type="component" value="Unassembled WGS sequence"/>
</dbReference>
<sequence length="93" mass="10214">MSLKAQTHFNTICNVWVITPDGTTQHILMRPNPPPDEPPTLPPISALTNPYAYAPPPHALLGLQYLHSCGALKLCPHASLHLPNPIRRLQSLP</sequence>
<evidence type="ECO:0000313" key="1">
    <source>
        <dbReference type="EMBL" id="MBW0550629.1"/>
    </source>
</evidence>
<dbReference type="EMBL" id="AVOT02056262">
    <property type="protein sequence ID" value="MBW0550629.1"/>
    <property type="molecule type" value="Genomic_DNA"/>
</dbReference>